<evidence type="ECO:0000313" key="1">
    <source>
        <dbReference type="EMBL" id="CAH1436619.1"/>
    </source>
</evidence>
<proteinExistence type="predicted"/>
<dbReference type="AlphaFoldDB" id="A0AAU9NFF4"/>
<reference evidence="1 2" key="1">
    <citation type="submission" date="2022-01" db="EMBL/GenBank/DDBJ databases">
        <authorList>
            <person name="Xiong W."/>
            <person name="Schranz E."/>
        </authorList>
    </citation>
    <scope>NUCLEOTIDE SEQUENCE [LARGE SCALE GENOMIC DNA]</scope>
</reference>
<name>A0AAU9NFF4_9ASTR</name>
<dbReference type="Proteomes" id="UP001157418">
    <property type="component" value="Unassembled WGS sequence"/>
</dbReference>
<accession>A0AAU9NFF4</accession>
<protein>
    <submittedName>
        <fullName evidence="1">Uncharacterized protein</fullName>
    </submittedName>
</protein>
<sequence>MILSRKMKNWSSRTVLEWKQRKLYVEMAQHEAGKTKYKSKEEDKKNKKEHQCRILPILVPALPSLPIECLHKYLQISIQPSLATSSASSTYVTCMYTLAFPRPSAFFLNIFPKYRLWALLISAWCC</sequence>
<gene>
    <name evidence="1" type="ORF">LVIROSA_LOCUS22987</name>
</gene>
<dbReference type="EMBL" id="CAKMRJ010004445">
    <property type="protein sequence ID" value="CAH1436619.1"/>
    <property type="molecule type" value="Genomic_DNA"/>
</dbReference>
<comment type="caution">
    <text evidence="1">The sequence shown here is derived from an EMBL/GenBank/DDBJ whole genome shotgun (WGS) entry which is preliminary data.</text>
</comment>
<organism evidence="1 2">
    <name type="scientific">Lactuca virosa</name>
    <dbReference type="NCBI Taxonomy" id="75947"/>
    <lineage>
        <taxon>Eukaryota</taxon>
        <taxon>Viridiplantae</taxon>
        <taxon>Streptophyta</taxon>
        <taxon>Embryophyta</taxon>
        <taxon>Tracheophyta</taxon>
        <taxon>Spermatophyta</taxon>
        <taxon>Magnoliopsida</taxon>
        <taxon>eudicotyledons</taxon>
        <taxon>Gunneridae</taxon>
        <taxon>Pentapetalae</taxon>
        <taxon>asterids</taxon>
        <taxon>campanulids</taxon>
        <taxon>Asterales</taxon>
        <taxon>Asteraceae</taxon>
        <taxon>Cichorioideae</taxon>
        <taxon>Cichorieae</taxon>
        <taxon>Lactucinae</taxon>
        <taxon>Lactuca</taxon>
    </lineage>
</organism>
<evidence type="ECO:0000313" key="2">
    <source>
        <dbReference type="Proteomes" id="UP001157418"/>
    </source>
</evidence>
<keyword evidence="2" id="KW-1185">Reference proteome</keyword>